<keyword evidence="3 7" id="KW-0479">Metal-binding</keyword>
<dbReference type="EMBL" id="CAJNOR010001148">
    <property type="protein sequence ID" value="CAF1085547.1"/>
    <property type="molecule type" value="Genomic_DNA"/>
</dbReference>
<dbReference type="InterPro" id="IPR017907">
    <property type="entry name" value="Znf_RING_CS"/>
</dbReference>
<sequence length="447" mass="51494">MSIAASFFLETNSVEFQNRYLCSYCHHLLVDPRFLACGHQYCFLCLEKVLKTKPARCTRTSCGKTIATEGIYPNIPMENELEHFTNILCRNQSNGCTWKGNYSAYKDHLQTCQHERFQCECCSTVFIQRLAYEQHSSLCPKALVSCPLNQFGCTIQLPRENLANHVLSSSVEHLQIIASALASPQVVSTSENTSPAEMNLLKSEFHRLIQFYEQFRAEQQTILTKHERDISRALVNSQLNKGEICTLEKKLPTLKSSNYNDGTYVWIIENIQDLFRNAKNSPQPIHVISPPFYTANDGYKLSLKLYLNGDKSARDTYLSLYVTIRRNDYDALLNWPFAYPITLCLFDQSQKHDHVVRTLTPDIESKCFQRPEMDANVSAGIPEFCPLWKVFSKDFDYVRNDKMYIKACVDFNIFPAKVWSHWAKLQSSGLPSHVQYVKLRELLSNEH</sequence>
<dbReference type="SUPFAM" id="SSF49599">
    <property type="entry name" value="TRAF domain-like"/>
    <property type="match status" value="3"/>
</dbReference>
<dbReference type="InterPro" id="IPR001841">
    <property type="entry name" value="Znf_RING"/>
</dbReference>
<evidence type="ECO:0000259" key="9">
    <source>
        <dbReference type="PROSITE" id="PS50144"/>
    </source>
</evidence>
<evidence type="ECO:0000256" key="2">
    <source>
        <dbReference type="ARBA" id="ARBA00022490"/>
    </source>
</evidence>
<evidence type="ECO:0000256" key="1">
    <source>
        <dbReference type="ARBA" id="ARBA00004496"/>
    </source>
</evidence>
<dbReference type="InterPro" id="IPR018957">
    <property type="entry name" value="Znf_C3HC4_RING-type"/>
</dbReference>
<feature type="domain" description="MATH" evidence="9">
    <location>
        <begin position="261"/>
        <end position="409"/>
    </location>
</feature>
<dbReference type="GO" id="GO:0007165">
    <property type="term" value="P:signal transduction"/>
    <property type="evidence" value="ECO:0007669"/>
    <property type="project" value="InterPro"/>
</dbReference>
<dbReference type="GO" id="GO:0005737">
    <property type="term" value="C:cytoplasm"/>
    <property type="evidence" value="ECO:0007669"/>
    <property type="project" value="UniProtKB-SubCell"/>
</dbReference>
<keyword evidence="5 7" id="KW-0863">Zinc-finger</keyword>
<organism evidence="12 13">
    <name type="scientific">Adineta ricciae</name>
    <name type="common">Rotifer</name>
    <dbReference type="NCBI Taxonomy" id="249248"/>
    <lineage>
        <taxon>Eukaryota</taxon>
        <taxon>Metazoa</taxon>
        <taxon>Spiralia</taxon>
        <taxon>Gnathifera</taxon>
        <taxon>Rotifera</taxon>
        <taxon>Eurotatoria</taxon>
        <taxon>Bdelloidea</taxon>
        <taxon>Adinetida</taxon>
        <taxon>Adinetidae</taxon>
        <taxon>Adineta</taxon>
    </lineage>
</organism>
<dbReference type="PROSITE" id="PS50145">
    <property type="entry name" value="ZF_TRAF"/>
    <property type="match status" value="1"/>
</dbReference>
<dbReference type="PANTHER" id="PTHR10131:SF151">
    <property type="entry name" value="TNF RECEPTOR ASSOCIATED FACTOR (TRAF) HOMOLOG"/>
    <property type="match status" value="1"/>
</dbReference>
<evidence type="ECO:0000313" key="11">
    <source>
        <dbReference type="EMBL" id="CAF0847667.1"/>
    </source>
</evidence>
<evidence type="ECO:0000313" key="12">
    <source>
        <dbReference type="EMBL" id="CAF1085547.1"/>
    </source>
</evidence>
<dbReference type="InterPro" id="IPR012227">
    <property type="entry name" value="TNF_rcpt-assoc_TRAF_met"/>
</dbReference>
<dbReference type="Pfam" id="PF00097">
    <property type="entry name" value="zf-C3HC4"/>
    <property type="match status" value="1"/>
</dbReference>
<dbReference type="OrthoDB" id="6499288at2759"/>
<keyword evidence="6 7" id="KW-0862">Zinc</keyword>
<dbReference type="InterPro" id="IPR049342">
    <property type="entry name" value="TRAF1-6_MATH_dom"/>
</dbReference>
<dbReference type="Proteomes" id="UP000663852">
    <property type="component" value="Unassembled WGS sequence"/>
</dbReference>
<protein>
    <submittedName>
        <fullName evidence="12">Uncharacterized protein</fullName>
    </submittedName>
</protein>
<dbReference type="InterPro" id="IPR001293">
    <property type="entry name" value="Znf_TRAF"/>
</dbReference>
<dbReference type="Proteomes" id="UP000663828">
    <property type="component" value="Unassembled WGS sequence"/>
</dbReference>
<dbReference type="AlphaFoldDB" id="A0A814MYN8"/>
<evidence type="ECO:0000256" key="4">
    <source>
        <dbReference type="ARBA" id="ARBA00022737"/>
    </source>
</evidence>
<dbReference type="PROSITE" id="PS50089">
    <property type="entry name" value="ZF_RING_2"/>
    <property type="match status" value="1"/>
</dbReference>
<dbReference type="Pfam" id="PF02176">
    <property type="entry name" value="zf-TRAF"/>
    <property type="match status" value="1"/>
</dbReference>
<dbReference type="PROSITE" id="PS00518">
    <property type="entry name" value="ZF_RING_1"/>
    <property type="match status" value="1"/>
</dbReference>
<evidence type="ECO:0000259" key="10">
    <source>
        <dbReference type="PROSITE" id="PS50145"/>
    </source>
</evidence>
<feature type="domain" description="RING-type" evidence="8">
    <location>
        <begin position="22"/>
        <end position="57"/>
    </location>
</feature>
<evidence type="ECO:0000256" key="6">
    <source>
        <dbReference type="ARBA" id="ARBA00022833"/>
    </source>
</evidence>
<dbReference type="PANTHER" id="PTHR10131">
    <property type="entry name" value="TNF RECEPTOR ASSOCIATED FACTOR"/>
    <property type="match status" value="1"/>
</dbReference>
<dbReference type="InterPro" id="IPR013083">
    <property type="entry name" value="Znf_RING/FYVE/PHD"/>
</dbReference>
<dbReference type="InterPro" id="IPR008974">
    <property type="entry name" value="TRAF-like"/>
</dbReference>
<evidence type="ECO:0000259" key="8">
    <source>
        <dbReference type="PROSITE" id="PS50089"/>
    </source>
</evidence>
<name>A0A814MYN8_ADIRI</name>
<evidence type="ECO:0000256" key="7">
    <source>
        <dbReference type="PROSITE-ProRule" id="PRU00207"/>
    </source>
</evidence>
<proteinExistence type="predicted"/>
<dbReference type="InterPro" id="IPR002083">
    <property type="entry name" value="MATH/TRAF_dom"/>
</dbReference>
<keyword evidence="2" id="KW-0963">Cytoplasm</keyword>
<keyword evidence="4" id="KW-0677">Repeat</keyword>
<dbReference type="GO" id="GO:0042981">
    <property type="term" value="P:regulation of apoptotic process"/>
    <property type="evidence" value="ECO:0007669"/>
    <property type="project" value="InterPro"/>
</dbReference>
<accession>A0A814MYN8</accession>
<dbReference type="GO" id="GO:0008270">
    <property type="term" value="F:zinc ion binding"/>
    <property type="evidence" value="ECO:0007669"/>
    <property type="project" value="UniProtKB-KW"/>
</dbReference>
<feature type="domain" description="TRAF-type" evidence="10">
    <location>
        <begin position="108"/>
        <end position="162"/>
    </location>
</feature>
<evidence type="ECO:0000256" key="5">
    <source>
        <dbReference type="ARBA" id="ARBA00022771"/>
    </source>
</evidence>
<comment type="caution">
    <text evidence="12">The sequence shown here is derived from an EMBL/GenBank/DDBJ whole genome shotgun (WGS) entry which is preliminary data.</text>
</comment>
<dbReference type="PROSITE" id="PS50144">
    <property type="entry name" value="MATH"/>
    <property type="match status" value="1"/>
</dbReference>
<evidence type="ECO:0000313" key="13">
    <source>
        <dbReference type="Proteomes" id="UP000663828"/>
    </source>
</evidence>
<comment type="subcellular location">
    <subcellularLocation>
        <location evidence="1">Cytoplasm</location>
    </subcellularLocation>
</comment>
<keyword evidence="13" id="KW-1185">Reference proteome</keyword>
<reference evidence="12" key="1">
    <citation type="submission" date="2021-02" db="EMBL/GenBank/DDBJ databases">
        <authorList>
            <person name="Nowell W R."/>
        </authorList>
    </citation>
    <scope>NUCLEOTIDE SEQUENCE</scope>
</reference>
<dbReference type="Gene3D" id="3.30.40.10">
    <property type="entry name" value="Zinc/RING finger domain, C3HC4 (zinc finger)"/>
    <property type="match status" value="2"/>
</dbReference>
<dbReference type="PIRSF" id="PIRSF015614">
    <property type="entry name" value="TRAF"/>
    <property type="match status" value="1"/>
</dbReference>
<dbReference type="EMBL" id="CAJNOJ010000021">
    <property type="protein sequence ID" value="CAF0847667.1"/>
    <property type="molecule type" value="Genomic_DNA"/>
</dbReference>
<dbReference type="Gene3D" id="2.60.210.10">
    <property type="entry name" value="Apoptosis, Tumor Necrosis Factor Receptor Associated Protein 2, Chain A"/>
    <property type="match status" value="1"/>
</dbReference>
<gene>
    <name evidence="11" type="ORF">EDS130_LOCUS7158</name>
    <name evidence="12" type="ORF">XAT740_LOCUS17554</name>
</gene>
<dbReference type="Pfam" id="PF21355">
    <property type="entry name" value="TRAF-mep_MATH"/>
    <property type="match status" value="1"/>
</dbReference>
<feature type="zinc finger region" description="TRAF-type" evidence="7">
    <location>
        <begin position="108"/>
        <end position="162"/>
    </location>
</feature>
<dbReference type="SUPFAM" id="SSF57850">
    <property type="entry name" value="RING/U-box"/>
    <property type="match status" value="1"/>
</dbReference>
<evidence type="ECO:0000256" key="3">
    <source>
        <dbReference type="ARBA" id="ARBA00022723"/>
    </source>
</evidence>
<dbReference type="GO" id="GO:0043122">
    <property type="term" value="P:regulation of canonical NF-kappaB signal transduction"/>
    <property type="evidence" value="ECO:0007669"/>
    <property type="project" value="TreeGrafter"/>
</dbReference>